<dbReference type="STRING" id="1235802.C823_00107"/>
<dbReference type="eggNOG" id="COG4925">
    <property type="taxonomic scope" value="Bacteria"/>
</dbReference>
<dbReference type="PATRIC" id="fig|1235802.3.peg.115"/>
<dbReference type="AlphaFoldDB" id="N2BRH7"/>
<dbReference type="Gene3D" id="2.60.40.1080">
    <property type="match status" value="1"/>
</dbReference>
<dbReference type="Pfam" id="PF02368">
    <property type="entry name" value="Big_2"/>
    <property type="match status" value="1"/>
</dbReference>
<evidence type="ECO:0000313" key="4">
    <source>
        <dbReference type="Proteomes" id="UP000012589"/>
    </source>
</evidence>
<proteinExistence type="predicted"/>
<dbReference type="SUPFAM" id="SSF49373">
    <property type="entry name" value="Invasin/intimin cell-adhesion fragments"/>
    <property type="match status" value="1"/>
</dbReference>
<comment type="caution">
    <text evidence="3">The sequence shown here is derived from an EMBL/GenBank/DDBJ whole genome shotgun (WGS) entry which is preliminary data.</text>
</comment>
<reference evidence="3 4" key="1">
    <citation type="journal article" date="2014" name="Genome Announc.">
        <title>Draft genome sequences of the altered schaedler flora, a defined bacterial community from gnotobiotic mice.</title>
        <authorList>
            <person name="Wannemuehler M.J."/>
            <person name="Overstreet A.M."/>
            <person name="Ward D.V."/>
            <person name="Phillips G.J."/>
        </authorList>
    </citation>
    <scope>NUCLEOTIDE SEQUENCE [LARGE SCALE GENOMIC DNA]</scope>
    <source>
        <strain evidence="3 4">ASF492</strain>
    </source>
</reference>
<dbReference type="Gene3D" id="2.40.100.20">
    <property type="match status" value="1"/>
</dbReference>
<dbReference type="InterPro" id="IPR029000">
    <property type="entry name" value="Cyclophilin-like_dom_sf"/>
</dbReference>
<dbReference type="Pfam" id="PF18050">
    <property type="entry name" value="Cyclophil_like2"/>
    <property type="match status" value="1"/>
</dbReference>
<dbReference type="InterPro" id="IPR008964">
    <property type="entry name" value="Invasin/intimin_cell_adhesion"/>
</dbReference>
<accession>N2BRH7</accession>
<keyword evidence="4" id="KW-1185">Reference proteome</keyword>
<dbReference type="SUPFAM" id="SSF50891">
    <property type="entry name" value="Cyclophilin-like"/>
    <property type="match status" value="1"/>
</dbReference>
<dbReference type="InterPro" id="IPR003343">
    <property type="entry name" value="Big_2"/>
</dbReference>
<feature type="signal peptide" evidence="1">
    <location>
        <begin position="1"/>
        <end position="23"/>
    </location>
</feature>
<keyword evidence="1" id="KW-0732">Signal</keyword>
<feature type="domain" description="BIG2" evidence="2">
    <location>
        <begin position="29"/>
        <end position="101"/>
    </location>
</feature>
<evidence type="ECO:0000259" key="2">
    <source>
        <dbReference type="SMART" id="SM00635"/>
    </source>
</evidence>
<dbReference type="EMBL" id="AQFT01000003">
    <property type="protein sequence ID" value="EMZ39479.1"/>
    <property type="molecule type" value="Genomic_DNA"/>
</dbReference>
<sequence>MRKIVKKIIVMVMVFIFVFTAVPANHVEAAKKPQLKTTKVTLKVGRKKQLKVTNTKNKIKWSSGKKSVAGVSKKGKVTAKKAGKATIYAKVGKRTLKCRVTVVKKEKVILQIGNSSFKVTLENNSAANALADMLREKPLVIQMSDYSGFEKVGSLGKRLPTSNSQTTTSTGDIVLYNGNQIVIFYGSNTWSYTRLGKIDDLSGLEEALGSGDVTVIFSMK</sequence>
<dbReference type="InterPro" id="IPR041183">
    <property type="entry name" value="Cyclophilin-like"/>
</dbReference>
<dbReference type="HOGENOM" id="CLU_099043_2_0_9"/>
<dbReference type="SMART" id="SM00635">
    <property type="entry name" value="BID_2"/>
    <property type="match status" value="1"/>
</dbReference>
<name>N2BRH7_9FIRM</name>
<evidence type="ECO:0000256" key="1">
    <source>
        <dbReference type="SAM" id="SignalP"/>
    </source>
</evidence>
<feature type="chain" id="PRO_5039702397" description="BIG2 domain-containing protein" evidence="1">
    <location>
        <begin position="24"/>
        <end position="220"/>
    </location>
</feature>
<evidence type="ECO:0000313" key="3">
    <source>
        <dbReference type="EMBL" id="EMZ39479.1"/>
    </source>
</evidence>
<organism evidence="3 4">
    <name type="scientific">Eubacterium plexicaudatum ASF492</name>
    <dbReference type="NCBI Taxonomy" id="1235802"/>
    <lineage>
        <taxon>Bacteria</taxon>
        <taxon>Bacillati</taxon>
        <taxon>Bacillota</taxon>
        <taxon>Clostridia</taxon>
        <taxon>Eubacteriales</taxon>
        <taxon>Eubacteriaceae</taxon>
        <taxon>Eubacterium</taxon>
    </lineage>
</organism>
<dbReference type="Proteomes" id="UP000012589">
    <property type="component" value="Unassembled WGS sequence"/>
</dbReference>
<protein>
    <recommendedName>
        <fullName evidence="2">BIG2 domain-containing protein</fullName>
    </recommendedName>
</protein>
<dbReference type="OrthoDB" id="9801466at2"/>
<gene>
    <name evidence="3" type="ORF">C823_00107</name>
</gene>